<proteinExistence type="predicted"/>
<dbReference type="Proteomes" id="UP000053237">
    <property type="component" value="Unassembled WGS sequence"/>
</dbReference>
<reference evidence="1 2" key="1">
    <citation type="submission" date="2012-05" db="EMBL/GenBank/DDBJ databases">
        <title>Recombination and specialization in a pathogen metapopulation.</title>
        <authorList>
            <person name="Gardiner A."/>
            <person name="Kemen E."/>
            <person name="Schultz-Larsen T."/>
            <person name="MacLean D."/>
            <person name="Van Oosterhout C."/>
            <person name="Jones J.D.G."/>
        </authorList>
    </citation>
    <scope>NUCLEOTIDE SEQUENCE [LARGE SCALE GENOMIC DNA]</scope>
    <source>
        <strain evidence="1 2">Ac Nc2</strain>
    </source>
</reference>
<organism evidence="1 2">
    <name type="scientific">Albugo candida</name>
    <dbReference type="NCBI Taxonomy" id="65357"/>
    <lineage>
        <taxon>Eukaryota</taxon>
        <taxon>Sar</taxon>
        <taxon>Stramenopiles</taxon>
        <taxon>Oomycota</taxon>
        <taxon>Peronosporomycetes</taxon>
        <taxon>Albuginales</taxon>
        <taxon>Albuginaceae</taxon>
        <taxon>Albugo</taxon>
    </lineage>
</organism>
<evidence type="ECO:0000313" key="2">
    <source>
        <dbReference type="Proteomes" id="UP000053237"/>
    </source>
</evidence>
<sequence length="167" mass="18899">MWEAQLTREKHRLAILGSELSNYACACLSNWSKPGAWSADFRGSRGTNCLVGAPITYSYVEREKKKLKMKGAADGDMQEMAVVMRVIYAEIDARTNTESALRLKSKLCKVDTQKRSMLTNDQIFIPEQSIGFINVKIRSNRIGEMHLKRISSLCKATYMISEIVISR</sequence>
<dbReference type="EMBL" id="CAIX01000276">
    <property type="protein sequence ID" value="CCI10513.1"/>
    <property type="molecule type" value="Genomic_DNA"/>
</dbReference>
<keyword evidence="2" id="KW-1185">Reference proteome</keyword>
<dbReference type="InParanoid" id="A0A024FTR0"/>
<evidence type="ECO:0000313" key="1">
    <source>
        <dbReference type="EMBL" id="CCI10513.1"/>
    </source>
</evidence>
<protein>
    <submittedName>
        <fullName evidence="1">Uncharacterized protein</fullName>
    </submittedName>
</protein>
<dbReference type="AlphaFoldDB" id="A0A024FTR0"/>
<comment type="caution">
    <text evidence="1">The sequence shown here is derived from an EMBL/GenBank/DDBJ whole genome shotgun (WGS) entry which is preliminary data.</text>
</comment>
<name>A0A024FTR0_9STRA</name>
<accession>A0A024FTR0</accession>
<gene>
    <name evidence="1" type="ORF">BN9_104040</name>
</gene>